<reference evidence="12" key="1">
    <citation type="submission" date="2018-02" db="EMBL/GenBank/DDBJ databases">
        <title>Genome sequence of Candidatus Liberibacter europaeus.</title>
        <authorList>
            <person name="Frampton R.A."/>
            <person name="Thompson S.M."/>
            <person name="David C."/>
            <person name="Addison S.M."/>
            <person name="Smith G.R."/>
        </authorList>
    </citation>
    <scope>NUCLEOTIDE SEQUENCE [LARGE SCALE GENOMIC DNA]</scope>
</reference>
<evidence type="ECO:0000256" key="2">
    <source>
        <dbReference type="ARBA" id="ARBA00007599"/>
    </source>
</evidence>
<dbReference type="GO" id="GO:0016740">
    <property type="term" value="F:transferase activity"/>
    <property type="evidence" value="ECO:0007669"/>
    <property type="project" value="UniProtKB-KW"/>
</dbReference>
<evidence type="ECO:0000313" key="11">
    <source>
        <dbReference type="EMBL" id="PTL87089.1"/>
    </source>
</evidence>
<dbReference type="EMBL" id="PSQJ01000001">
    <property type="protein sequence ID" value="PTL87089.1"/>
    <property type="molecule type" value="Genomic_DNA"/>
</dbReference>
<dbReference type="Gene3D" id="3.40.50.300">
    <property type="entry name" value="P-loop containing nucleotide triphosphate hydrolases"/>
    <property type="match status" value="1"/>
</dbReference>
<keyword evidence="6" id="KW-0479">Metal-binding</keyword>
<evidence type="ECO:0000256" key="1">
    <source>
        <dbReference type="ARBA" id="ARBA00004496"/>
    </source>
</evidence>
<accession>A0A2T4VZ78</accession>
<gene>
    <name evidence="11" type="ORF">C4617_00850</name>
</gene>
<protein>
    <recommendedName>
        <fullName evidence="3">tRNA threonylcarbamoyladenosine biosynthesis protein TsaE</fullName>
    </recommendedName>
    <alternativeName>
        <fullName evidence="10">t(6)A37 threonylcarbamoyladenosine biosynthesis protein TsaE</fullName>
    </alternativeName>
</protein>
<comment type="similarity">
    <text evidence="2">Belongs to the TsaE family.</text>
</comment>
<comment type="subcellular location">
    <subcellularLocation>
        <location evidence="1">Cytoplasm</location>
    </subcellularLocation>
</comment>
<evidence type="ECO:0000256" key="6">
    <source>
        <dbReference type="ARBA" id="ARBA00022723"/>
    </source>
</evidence>
<dbReference type="SUPFAM" id="SSF52540">
    <property type="entry name" value="P-loop containing nucleoside triphosphate hydrolases"/>
    <property type="match status" value="1"/>
</dbReference>
<comment type="caution">
    <text evidence="11">The sequence shown here is derived from an EMBL/GenBank/DDBJ whole genome shotgun (WGS) entry which is preliminary data.</text>
</comment>
<name>A0A2T4VZ78_9HYPH</name>
<keyword evidence="5" id="KW-0819">tRNA processing</keyword>
<keyword evidence="8" id="KW-0067">ATP-binding</keyword>
<organism evidence="11 12">
    <name type="scientific">Candidatus Liberibacter europaeus</name>
    <dbReference type="NCBI Taxonomy" id="744859"/>
    <lineage>
        <taxon>Bacteria</taxon>
        <taxon>Pseudomonadati</taxon>
        <taxon>Pseudomonadota</taxon>
        <taxon>Alphaproteobacteria</taxon>
        <taxon>Hyphomicrobiales</taxon>
        <taxon>Rhizobiaceae</taxon>
        <taxon>Liberibacter</taxon>
    </lineage>
</organism>
<keyword evidence="4" id="KW-0963">Cytoplasm</keyword>
<evidence type="ECO:0000256" key="3">
    <source>
        <dbReference type="ARBA" id="ARBA00019010"/>
    </source>
</evidence>
<dbReference type="GO" id="GO:0002949">
    <property type="term" value="P:tRNA threonylcarbamoyladenosine modification"/>
    <property type="evidence" value="ECO:0007669"/>
    <property type="project" value="InterPro"/>
</dbReference>
<evidence type="ECO:0000256" key="4">
    <source>
        <dbReference type="ARBA" id="ARBA00022490"/>
    </source>
</evidence>
<dbReference type="NCBIfam" id="TIGR00150">
    <property type="entry name" value="T6A_YjeE"/>
    <property type="match status" value="1"/>
</dbReference>
<dbReference type="PANTHER" id="PTHR33540:SF2">
    <property type="entry name" value="TRNA THREONYLCARBAMOYLADENOSINE BIOSYNTHESIS PROTEIN TSAE"/>
    <property type="match status" value="1"/>
</dbReference>
<sequence>MNNYNTFDSIIIPLIQETDTIRLGHNLARILKCGDCITLSGEIGSGKTFLARSIIRFLLKNDNLEVVSPTFTLVQIYEDRIPIAHFDFYRLSNPQDFFELGFDEILSENICIVEWPEAGKELIPYDRICIQFERESIGIKATISAKRWIIEHLIYETNRTYKKTYQRI</sequence>
<evidence type="ECO:0000256" key="8">
    <source>
        <dbReference type="ARBA" id="ARBA00022840"/>
    </source>
</evidence>
<dbReference type="GO" id="GO:0046872">
    <property type="term" value="F:metal ion binding"/>
    <property type="evidence" value="ECO:0007669"/>
    <property type="project" value="UniProtKB-KW"/>
</dbReference>
<evidence type="ECO:0000256" key="9">
    <source>
        <dbReference type="ARBA" id="ARBA00022842"/>
    </source>
</evidence>
<keyword evidence="11" id="KW-0808">Transferase</keyword>
<dbReference type="InterPro" id="IPR003442">
    <property type="entry name" value="T6A_TsaE"/>
</dbReference>
<dbReference type="AlphaFoldDB" id="A0A2T4VZ78"/>
<evidence type="ECO:0000256" key="10">
    <source>
        <dbReference type="ARBA" id="ARBA00032441"/>
    </source>
</evidence>
<evidence type="ECO:0000313" key="12">
    <source>
        <dbReference type="Proteomes" id="UP000240811"/>
    </source>
</evidence>
<dbReference type="GO" id="GO:0005524">
    <property type="term" value="F:ATP binding"/>
    <property type="evidence" value="ECO:0007669"/>
    <property type="project" value="UniProtKB-KW"/>
</dbReference>
<dbReference type="Pfam" id="PF02367">
    <property type="entry name" value="TsaE"/>
    <property type="match status" value="1"/>
</dbReference>
<dbReference type="Proteomes" id="UP000240811">
    <property type="component" value="Unassembled WGS sequence"/>
</dbReference>
<dbReference type="InterPro" id="IPR027417">
    <property type="entry name" value="P-loop_NTPase"/>
</dbReference>
<evidence type="ECO:0000256" key="7">
    <source>
        <dbReference type="ARBA" id="ARBA00022741"/>
    </source>
</evidence>
<keyword evidence="9" id="KW-0460">Magnesium</keyword>
<dbReference type="GO" id="GO:0005737">
    <property type="term" value="C:cytoplasm"/>
    <property type="evidence" value="ECO:0007669"/>
    <property type="project" value="UniProtKB-SubCell"/>
</dbReference>
<evidence type="ECO:0000256" key="5">
    <source>
        <dbReference type="ARBA" id="ARBA00022694"/>
    </source>
</evidence>
<proteinExistence type="inferred from homology"/>
<dbReference type="PANTHER" id="PTHR33540">
    <property type="entry name" value="TRNA THREONYLCARBAMOYLADENOSINE BIOSYNTHESIS PROTEIN TSAE"/>
    <property type="match status" value="1"/>
</dbReference>
<keyword evidence="7" id="KW-0547">Nucleotide-binding</keyword>